<dbReference type="SUPFAM" id="SSF53098">
    <property type="entry name" value="Ribonuclease H-like"/>
    <property type="match status" value="1"/>
</dbReference>
<dbReference type="InterPro" id="IPR012337">
    <property type="entry name" value="RNaseH-like_sf"/>
</dbReference>
<dbReference type="GeneID" id="127148654"/>
<gene>
    <name evidence="3" type="primary">LOC127148654</name>
</gene>
<dbReference type="SMART" id="SM00597">
    <property type="entry name" value="ZnF_TTF"/>
    <property type="match status" value="1"/>
</dbReference>
<evidence type="ECO:0000313" key="3">
    <source>
        <dbReference type="RefSeq" id="XP_050938806.1"/>
    </source>
</evidence>
<dbReference type="PANTHER" id="PTHR11697">
    <property type="entry name" value="GENERAL TRANSCRIPTION FACTOR 2-RELATED ZINC FINGER PROTEIN"/>
    <property type="match status" value="1"/>
</dbReference>
<sequence>MEKYFKRKLMEPSSPLKKCNNSNERSITEVKLEDLPANPGLRIRILDYNCNIRDEVRRAYLQKGPCQPRNHTFPLKKFGSQSRRFNPIWFTEYPNWLEYSISKDAVYCLCCYLFKSEVGEQSGRDHFVSEGFSNWKKKEKLQTHVGGPNSAHNQAWGKCEALLNQKIRLGATIDCARFLLQQGLPFRGYDETEDSKIQGNFLDENLKLTAPDIQKDIVNCIAVEIVNSIIQDIGDKLFSILIDESKDISSKEQMSIVLRYVDKRCVIERFVGIVHVTDTSSLSLKEAIDGFFSIHGLSMTSLRGQGYDGASNMRGEFNGLKTLILRENECAFYIHCFSHQLQLALVAIAKNHVEIASLFLLVVNVVNVIGASAKRRDMLREKHSANTFEALNNGELSSGRGLNQETMIKRPGDTRWGSHYITLVRCISMFSSICEVLEIIIDDGSNSEQKYEAKVLMNSIQSFDFVFHVHLMKTILGITNDLSQVLQRKDQDIVNAMNLVKICKVRLQLMTESRWQSLLDEVSSFCNKHVIDMQLQELNNRFSEKSTELLLCVACLNPSNSFTAFDRQKLICLAQFYPRDFSTTELLILEDQLQNYIIDVCSDNMFVGLTSIGDLSQKMVITTKDKVYPLVYRLLTLALILPVTTATVERTFSAMSIIKT</sequence>
<dbReference type="PANTHER" id="PTHR11697:SF230">
    <property type="entry name" value="ZINC FINGER, MYM DOMAIN CONTAINING 1"/>
    <property type="match status" value="1"/>
</dbReference>
<dbReference type="RefSeq" id="XP_050938806.1">
    <property type="nucleotide sequence ID" value="XM_051082849.1"/>
</dbReference>
<accession>A0ABM3KM28</accession>
<feature type="domain" description="TTF-type" evidence="1">
    <location>
        <begin position="81"/>
        <end position="175"/>
    </location>
</feature>
<evidence type="ECO:0000313" key="2">
    <source>
        <dbReference type="Proteomes" id="UP001652600"/>
    </source>
</evidence>
<dbReference type="InterPro" id="IPR008906">
    <property type="entry name" value="HATC_C_dom"/>
</dbReference>
<organism evidence="2 3">
    <name type="scientific">Cucumis melo</name>
    <name type="common">Muskmelon</name>
    <dbReference type="NCBI Taxonomy" id="3656"/>
    <lineage>
        <taxon>Eukaryota</taxon>
        <taxon>Viridiplantae</taxon>
        <taxon>Streptophyta</taxon>
        <taxon>Embryophyta</taxon>
        <taxon>Tracheophyta</taxon>
        <taxon>Spermatophyta</taxon>
        <taxon>Magnoliopsida</taxon>
        <taxon>eudicotyledons</taxon>
        <taxon>Gunneridae</taxon>
        <taxon>Pentapetalae</taxon>
        <taxon>rosids</taxon>
        <taxon>fabids</taxon>
        <taxon>Cucurbitales</taxon>
        <taxon>Cucurbitaceae</taxon>
        <taxon>Benincaseae</taxon>
        <taxon>Cucumis</taxon>
    </lineage>
</organism>
<evidence type="ECO:0000259" key="1">
    <source>
        <dbReference type="SMART" id="SM00597"/>
    </source>
</evidence>
<name>A0ABM3KM28_CUCME</name>
<keyword evidence="2" id="KW-1185">Reference proteome</keyword>
<dbReference type="InterPro" id="IPR006580">
    <property type="entry name" value="Znf_TTF"/>
</dbReference>
<protein>
    <submittedName>
        <fullName evidence="3">Uncharacterized protein LOC127148654</fullName>
    </submittedName>
</protein>
<dbReference type="Pfam" id="PF05699">
    <property type="entry name" value="Dimer_Tnp_hAT"/>
    <property type="match status" value="1"/>
</dbReference>
<dbReference type="Pfam" id="PF14291">
    <property type="entry name" value="DUF4371"/>
    <property type="match status" value="1"/>
</dbReference>
<dbReference type="InterPro" id="IPR025398">
    <property type="entry name" value="DUF4371"/>
</dbReference>
<reference evidence="3" key="1">
    <citation type="submission" date="2025-08" db="UniProtKB">
        <authorList>
            <consortium name="RefSeq"/>
        </authorList>
    </citation>
    <scope>IDENTIFICATION</scope>
    <source>
        <tissue evidence="3">Stem</tissue>
    </source>
</reference>
<dbReference type="Proteomes" id="UP001652600">
    <property type="component" value="Chromosome 3"/>
</dbReference>
<dbReference type="InterPro" id="IPR055298">
    <property type="entry name" value="AtLOH3-like"/>
</dbReference>
<proteinExistence type="predicted"/>